<evidence type="ECO:0000256" key="1">
    <source>
        <dbReference type="SAM" id="MobiDB-lite"/>
    </source>
</evidence>
<keyword evidence="3" id="KW-1185">Reference proteome</keyword>
<name>A0A1R3K3E8_9ROSI</name>
<organism evidence="2 3">
    <name type="scientific">Corchorus olitorius</name>
    <dbReference type="NCBI Taxonomy" id="93759"/>
    <lineage>
        <taxon>Eukaryota</taxon>
        <taxon>Viridiplantae</taxon>
        <taxon>Streptophyta</taxon>
        <taxon>Embryophyta</taxon>
        <taxon>Tracheophyta</taxon>
        <taxon>Spermatophyta</taxon>
        <taxon>Magnoliopsida</taxon>
        <taxon>eudicotyledons</taxon>
        <taxon>Gunneridae</taxon>
        <taxon>Pentapetalae</taxon>
        <taxon>rosids</taxon>
        <taxon>malvids</taxon>
        <taxon>Malvales</taxon>
        <taxon>Malvaceae</taxon>
        <taxon>Grewioideae</taxon>
        <taxon>Apeibeae</taxon>
        <taxon>Corchorus</taxon>
    </lineage>
</organism>
<dbReference type="Proteomes" id="UP000187203">
    <property type="component" value="Unassembled WGS sequence"/>
</dbReference>
<comment type="caution">
    <text evidence="2">The sequence shown here is derived from an EMBL/GenBank/DDBJ whole genome shotgun (WGS) entry which is preliminary data.</text>
</comment>
<gene>
    <name evidence="2" type="ORF">COLO4_11767</name>
</gene>
<reference evidence="3" key="1">
    <citation type="submission" date="2013-09" db="EMBL/GenBank/DDBJ databases">
        <title>Corchorus olitorius genome sequencing.</title>
        <authorList>
            <person name="Alam M."/>
            <person name="Haque M.S."/>
            <person name="Islam M.S."/>
            <person name="Emdad E.M."/>
            <person name="Islam M.M."/>
            <person name="Ahmed B."/>
            <person name="Halim A."/>
            <person name="Hossen Q.M.M."/>
            <person name="Hossain M.Z."/>
            <person name="Ahmed R."/>
            <person name="Khan M.M."/>
            <person name="Islam R."/>
            <person name="Rashid M.M."/>
            <person name="Khan S.A."/>
            <person name="Rahman M.S."/>
            <person name="Alam M."/>
            <person name="Yahiya A.S."/>
            <person name="Khan M.S."/>
            <person name="Azam M.S."/>
            <person name="Haque T."/>
            <person name="Lashkar M.Z.H."/>
            <person name="Akhand A.I."/>
            <person name="Morshed G."/>
            <person name="Roy S."/>
            <person name="Uddin K.S."/>
            <person name="Rabeya T."/>
            <person name="Hossain A.S."/>
            <person name="Chowdhury A."/>
            <person name="Snigdha A.R."/>
            <person name="Mortoza M.S."/>
            <person name="Matin S.A."/>
            <person name="Hoque S.M.E."/>
            <person name="Islam M.K."/>
            <person name="Roy D.K."/>
            <person name="Haider R."/>
            <person name="Moosa M.M."/>
            <person name="Elias S.M."/>
            <person name="Hasan A.M."/>
            <person name="Jahan S."/>
            <person name="Shafiuddin M."/>
            <person name="Mahmood N."/>
            <person name="Shommy N.S."/>
        </authorList>
    </citation>
    <scope>NUCLEOTIDE SEQUENCE [LARGE SCALE GENOMIC DNA]</scope>
    <source>
        <strain evidence="3">cv. O-4</strain>
    </source>
</reference>
<sequence>MAMMNTDFLFTIIKKNHSGINRRPHDKLGEGPPRRIEPL</sequence>
<accession>A0A1R3K3E8</accession>
<proteinExistence type="predicted"/>
<feature type="compositionally biased region" description="Basic and acidic residues" evidence="1">
    <location>
        <begin position="26"/>
        <end position="39"/>
    </location>
</feature>
<feature type="region of interest" description="Disordered" evidence="1">
    <location>
        <begin position="19"/>
        <end position="39"/>
    </location>
</feature>
<dbReference type="AlphaFoldDB" id="A0A1R3K3E8"/>
<evidence type="ECO:0000313" key="3">
    <source>
        <dbReference type="Proteomes" id="UP000187203"/>
    </source>
</evidence>
<protein>
    <submittedName>
        <fullName evidence="2">Uncharacterized protein</fullName>
    </submittedName>
</protein>
<dbReference type="EMBL" id="AWUE01014740">
    <property type="protein sequence ID" value="OMP01607.1"/>
    <property type="molecule type" value="Genomic_DNA"/>
</dbReference>
<evidence type="ECO:0000313" key="2">
    <source>
        <dbReference type="EMBL" id="OMP01607.1"/>
    </source>
</evidence>